<protein>
    <submittedName>
        <fullName evidence="8">Chlorophyll synthesis pathway protein BchC</fullName>
    </submittedName>
</protein>
<comment type="caution">
    <text evidence="8">The sequence shown here is derived from an EMBL/GenBank/DDBJ whole genome shotgun (WGS) entry which is preliminary data.</text>
</comment>
<evidence type="ECO:0000256" key="4">
    <source>
        <dbReference type="ARBA" id="ARBA00022833"/>
    </source>
</evidence>
<dbReference type="Proteomes" id="UP000298460">
    <property type="component" value="Unassembled WGS sequence"/>
</dbReference>
<comment type="similarity">
    <text evidence="2">Belongs to the zinc-containing alcohol dehydrogenase family.</text>
</comment>
<evidence type="ECO:0000259" key="7">
    <source>
        <dbReference type="Pfam" id="PF08240"/>
    </source>
</evidence>
<evidence type="ECO:0000256" key="1">
    <source>
        <dbReference type="ARBA" id="ARBA00001947"/>
    </source>
</evidence>
<evidence type="ECO:0000256" key="2">
    <source>
        <dbReference type="ARBA" id="ARBA00008072"/>
    </source>
</evidence>
<gene>
    <name evidence="8" type="ORF">E4K67_07665</name>
</gene>
<keyword evidence="4" id="KW-0862">Zinc</keyword>
<organism evidence="8 9">
    <name type="scientific">Desulfosporosinus fructosivorans</name>
    <dbReference type="NCBI Taxonomy" id="2018669"/>
    <lineage>
        <taxon>Bacteria</taxon>
        <taxon>Bacillati</taxon>
        <taxon>Bacillota</taxon>
        <taxon>Clostridia</taxon>
        <taxon>Eubacteriales</taxon>
        <taxon>Desulfitobacteriaceae</taxon>
        <taxon>Desulfosporosinus</taxon>
    </lineage>
</organism>
<feature type="domain" description="Alcohol dehydrogenase-like C-terminal" evidence="6">
    <location>
        <begin position="204"/>
        <end position="338"/>
    </location>
</feature>
<sequence>MFVHACSNAQWMSGVCNSSSIGLNHAEYNYKGGSKMKAAIYHGIENVTVEDIPMPEYGPKDVILKTVRAGICGTDIGAFFHGGEEAGIFPENQFGHEMASIVYKVGEEVPSNVKEGMRVFLNPILSKRLDCGLSLFEICDECGAFSQYVQVQDAQIDYNIFPLPENVSFDTAALIEPFSVGMHAANAGSAKPGDKVVIFGAGTIGLSTMCACIGKGVKDIVVVDIDDWRLEKVKKMGAVPFNSAKGDLLTFLQGLYGSLINAANAPAANIDLYFDTAGVNSIIPSVLGMAKQSARLVIIALYHNNVEINPFQLLASEMNVIGSFAYQNPDIREVISVLEAESTPIDQIVTHHFPLDKINEAFGVAKAGKNVIKILIDHEA</sequence>
<dbReference type="SUPFAM" id="SSF50129">
    <property type="entry name" value="GroES-like"/>
    <property type="match status" value="1"/>
</dbReference>
<evidence type="ECO:0000259" key="6">
    <source>
        <dbReference type="Pfam" id="PF00107"/>
    </source>
</evidence>
<dbReference type="Gene3D" id="3.90.180.10">
    <property type="entry name" value="Medium-chain alcohol dehydrogenases, catalytic domain"/>
    <property type="match status" value="1"/>
</dbReference>
<dbReference type="InterPro" id="IPR013154">
    <property type="entry name" value="ADH-like_N"/>
</dbReference>
<keyword evidence="5" id="KW-0560">Oxidoreductase</keyword>
<dbReference type="GO" id="GO:0034079">
    <property type="term" value="P:butanediol biosynthetic process"/>
    <property type="evidence" value="ECO:0007669"/>
    <property type="project" value="TreeGrafter"/>
</dbReference>
<dbReference type="InterPro" id="IPR013149">
    <property type="entry name" value="ADH-like_C"/>
</dbReference>
<name>A0A4Z0RAD8_9FIRM</name>
<accession>A0A4Z0RAD8</accession>
<dbReference type="Pfam" id="PF00107">
    <property type="entry name" value="ADH_zinc_N"/>
    <property type="match status" value="1"/>
</dbReference>
<dbReference type="PANTHER" id="PTHR43161">
    <property type="entry name" value="SORBITOL DEHYDROGENASE"/>
    <property type="match status" value="1"/>
</dbReference>
<dbReference type="EMBL" id="SPQQ01000002">
    <property type="protein sequence ID" value="TGE39305.1"/>
    <property type="molecule type" value="Genomic_DNA"/>
</dbReference>
<feature type="domain" description="Alcohol dehydrogenase-like N-terminal" evidence="7">
    <location>
        <begin position="58"/>
        <end position="155"/>
    </location>
</feature>
<dbReference type="GO" id="GO:0005737">
    <property type="term" value="C:cytoplasm"/>
    <property type="evidence" value="ECO:0007669"/>
    <property type="project" value="TreeGrafter"/>
</dbReference>
<dbReference type="AlphaFoldDB" id="A0A4Z0RAD8"/>
<dbReference type="SUPFAM" id="SSF51735">
    <property type="entry name" value="NAD(P)-binding Rossmann-fold domains"/>
    <property type="match status" value="1"/>
</dbReference>
<evidence type="ECO:0000256" key="3">
    <source>
        <dbReference type="ARBA" id="ARBA00022723"/>
    </source>
</evidence>
<keyword evidence="3" id="KW-0479">Metal-binding</keyword>
<evidence type="ECO:0000256" key="5">
    <source>
        <dbReference type="ARBA" id="ARBA00023002"/>
    </source>
</evidence>
<evidence type="ECO:0000313" key="9">
    <source>
        <dbReference type="Proteomes" id="UP000298460"/>
    </source>
</evidence>
<comment type="cofactor">
    <cofactor evidence="1">
        <name>Zn(2+)</name>
        <dbReference type="ChEBI" id="CHEBI:29105"/>
    </cofactor>
</comment>
<dbReference type="GO" id="GO:0046872">
    <property type="term" value="F:metal ion binding"/>
    <property type="evidence" value="ECO:0007669"/>
    <property type="project" value="UniProtKB-KW"/>
</dbReference>
<dbReference type="InterPro" id="IPR011032">
    <property type="entry name" value="GroES-like_sf"/>
</dbReference>
<dbReference type="InterPro" id="IPR036291">
    <property type="entry name" value="NAD(P)-bd_dom_sf"/>
</dbReference>
<dbReference type="Gene3D" id="3.40.50.720">
    <property type="entry name" value="NAD(P)-binding Rossmann-like Domain"/>
    <property type="match status" value="1"/>
</dbReference>
<keyword evidence="9" id="KW-1185">Reference proteome</keyword>
<proteinExistence type="inferred from homology"/>
<dbReference type="Pfam" id="PF08240">
    <property type="entry name" value="ADH_N"/>
    <property type="match status" value="1"/>
</dbReference>
<dbReference type="PANTHER" id="PTHR43161:SF23">
    <property type="entry name" value="(R,R)-BUTANEDIOL DEHYDROGENASE-RELATED"/>
    <property type="match status" value="1"/>
</dbReference>
<dbReference type="GO" id="GO:0000721">
    <property type="term" value="F:(R,R)-butanediol dehydrogenase activity"/>
    <property type="evidence" value="ECO:0007669"/>
    <property type="project" value="TreeGrafter"/>
</dbReference>
<reference evidence="8 9" key="1">
    <citation type="submission" date="2019-03" db="EMBL/GenBank/DDBJ databases">
        <title>Draft Genome Sequence of Desulfosporosinus fructosivorans Strain 63.6F, Isolated from Marine Sediment in the Baltic Sea.</title>
        <authorList>
            <person name="Hausmann B."/>
            <person name="Vandieken V."/>
            <person name="Pjevac P."/>
            <person name="Schreck K."/>
            <person name="Herbold C.W."/>
            <person name="Loy A."/>
        </authorList>
    </citation>
    <scope>NUCLEOTIDE SEQUENCE [LARGE SCALE GENOMIC DNA]</scope>
    <source>
        <strain evidence="8 9">63.6F</strain>
    </source>
</reference>
<evidence type="ECO:0000313" key="8">
    <source>
        <dbReference type="EMBL" id="TGE39305.1"/>
    </source>
</evidence>